<dbReference type="EMBL" id="JBFBLL010000011">
    <property type="protein sequence ID" value="MEV8158931.1"/>
    <property type="molecule type" value="Genomic_DNA"/>
</dbReference>
<comment type="caution">
    <text evidence="1">The sequence shown here is derived from an EMBL/GenBank/DDBJ whole genome shotgun (WGS) entry which is preliminary data.</text>
</comment>
<keyword evidence="2" id="KW-1185">Reference proteome</keyword>
<name>A0ABV3KEV1_9MICC</name>
<dbReference type="Gene3D" id="3.40.50.720">
    <property type="entry name" value="NAD(P)-binding Rossmann-like Domain"/>
    <property type="match status" value="1"/>
</dbReference>
<dbReference type="RefSeq" id="WP_055083564.1">
    <property type="nucleotide sequence ID" value="NZ_BAAARF010000008.1"/>
</dbReference>
<reference evidence="1 2" key="1">
    <citation type="submission" date="2024-06" db="EMBL/GenBank/DDBJ databases">
        <title>The Natural Products Discovery Center: Release of the First 8490 Sequenced Strains for Exploring Actinobacteria Biosynthetic Diversity.</title>
        <authorList>
            <person name="Kalkreuter E."/>
            <person name="Kautsar S.A."/>
            <person name="Yang D."/>
            <person name="Bader C.D."/>
            <person name="Teijaro C.N."/>
            <person name="Fluegel L."/>
            <person name="Davis C.M."/>
            <person name="Simpson J.R."/>
            <person name="Lauterbach L."/>
            <person name="Steele A.D."/>
            <person name="Gui C."/>
            <person name="Meng S."/>
            <person name="Li G."/>
            <person name="Viehrig K."/>
            <person name="Ye F."/>
            <person name="Su P."/>
            <person name="Kiefer A.F."/>
            <person name="Nichols A."/>
            <person name="Cepeda A.J."/>
            <person name="Yan W."/>
            <person name="Fan B."/>
            <person name="Jiang Y."/>
            <person name="Adhikari A."/>
            <person name="Zheng C.-J."/>
            <person name="Schuster L."/>
            <person name="Cowan T.M."/>
            <person name="Smanski M.J."/>
            <person name="Chevrette M.G."/>
            <person name="De Carvalho L.P.S."/>
            <person name="Shen B."/>
        </authorList>
    </citation>
    <scope>NUCLEOTIDE SEQUENCE [LARGE SCALE GENOMIC DNA]</scope>
    <source>
        <strain evidence="1 2">NPDC079179</strain>
    </source>
</reference>
<evidence type="ECO:0000313" key="1">
    <source>
        <dbReference type="EMBL" id="MEV8158931.1"/>
    </source>
</evidence>
<gene>
    <name evidence="1" type="ORF">AB0O96_12130</name>
</gene>
<evidence type="ECO:0008006" key="3">
    <source>
        <dbReference type="Google" id="ProtNLM"/>
    </source>
</evidence>
<evidence type="ECO:0000313" key="2">
    <source>
        <dbReference type="Proteomes" id="UP001553031"/>
    </source>
</evidence>
<protein>
    <recommendedName>
        <fullName evidence="3">SDR family oxidoreductase</fullName>
    </recommendedName>
</protein>
<organism evidence="1 2">
    <name type="scientific">Kocuria salsicia</name>
    <dbReference type="NCBI Taxonomy" id="664639"/>
    <lineage>
        <taxon>Bacteria</taxon>
        <taxon>Bacillati</taxon>
        <taxon>Actinomycetota</taxon>
        <taxon>Actinomycetes</taxon>
        <taxon>Micrococcales</taxon>
        <taxon>Micrococcaceae</taxon>
        <taxon>Kocuria</taxon>
    </lineage>
</organism>
<dbReference type="InterPro" id="IPR036291">
    <property type="entry name" value="NAD(P)-bd_dom_sf"/>
</dbReference>
<dbReference type="Proteomes" id="UP001553031">
    <property type="component" value="Unassembled WGS sequence"/>
</dbReference>
<proteinExistence type="predicted"/>
<dbReference type="SUPFAM" id="SSF51735">
    <property type="entry name" value="NAD(P)-binding Rossmann-fold domains"/>
    <property type="match status" value="1"/>
</dbReference>
<accession>A0ABV3KEV1</accession>
<sequence>MTRSSGIGGRANTSDFLTAPRWVRRESATPQWAGQGIRLNAVVPGVVTGPVLLWLANPANAHTTGQTIVCDGGADMVLRGDDVWAWNDTIRD</sequence>